<protein>
    <submittedName>
        <fullName evidence="2">Uncharacterized protein</fullName>
    </submittedName>
</protein>
<feature type="region of interest" description="Disordered" evidence="1">
    <location>
        <begin position="1"/>
        <end position="20"/>
    </location>
</feature>
<name>A0A899IM96_9CAUD</name>
<sequence length="59" mass="6766">MSHRGRTHAAMMKGASKETIKNRKQKLFERMNRLVDNTSLSGGEKVFLKVTLKVLHKNL</sequence>
<evidence type="ECO:0000256" key="1">
    <source>
        <dbReference type="SAM" id="MobiDB-lite"/>
    </source>
</evidence>
<evidence type="ECO:0000313" key="2">
    <source>
        <dbReference type="EMBL" id="QSL99032.1"/>
    </source>
</evidence>
<evidence type="ECO:0000313" key="3">
    <source>
        <dbReference type="Proteomes" id="UP000662748"/>
    </source>
</evidence>
<reference evidence="2 3" key="1">
    <citation type="submission" date="2021-01" db="EMBL/GenBank/DDBJ databases">
        <title>Characterization of two new Shiga Toxin-Producing Escherichia coli O103-infecting phages isolated from agricultural environment.</title>
        <authorList>
            <person name="Zhang Y."/>
            <person name="Liao Y.-T."/>
            <person name="Salvador A."/>
            <person name="Wu V.C."/>
        </authorList>
    </citation>
    <scope>NUCLEOTIDE SEQUENCE [LARGE SCALE GENOMIC DNA]</scope>
</reference>
<gene>
    <name evidence="2" type="ORF">Pr103Blw_00092</name>
</gene>
<organism evidence="2 3">
    <name type="scientific">Escherichia phage vB_EcoM-Pr103Blw</name>
    <dbReference type="NCBI Taxonomy" id="2806548"/>
    <lineage>
        <taxon>Viruses</taxon>
        <taxon>Duplodnaviria</taxon>
        <taxon>Heunggongvirae</taxon>
        <taxon>Uroviricota</taxon>
        <taxon>Caudoviricetes</taxon>
        <taxon>Andersonviridae</taxon>
        <taxon>Ounavirinae</taxon>
        <taxon>Felixounavirus</taxon>
        <taxon>Felixounavirus Pr103Blw</taxon>
    </lineage>
</organism>
<proteinExistence type="predicted"/>
<dbReference type="Proteomes" id="UP000662748">
    <property type="component" value="Segment"/>
</dbReference>
<dbReference type="EMBL" id="MW481326">
    <property type="protein sequence ID" value="QSL99032.1"/>
    <property type="molecule type" value="Genomic_DNA"/>
</dbReference>
<accession>A0A899IM96</accession>
<keyword evidence="3" id="KW-1185">Reference proteome</keyword>